<organism evidence="2 3">
    <name type="scientific">Streptomyces iconiensis</name>
    <dbReference type="NCBI Taxonomy" id="1384038"/>
    <lineage>
        <taxon>Bacteria</taxon>
        <taxon>Bacillati</taxon>
        <taxon>Actinomycetota</taxon>
        <taxon>Actinomycetes</taxon>
        <taxon>Kitasatosporales</taxon>
        <taxon>Streptomycetaceae</taxon>
        <taxon>Streptomyces</taxon>
    </lineage>
</organism>
<accession>A0ABT7A4R6</accession>
<sequence length="192" mass="19925">MRAPIGTFDHAVPATEALQLLCEPVAKAVREWRGPVPADQLLFVDTDPDKADTAVFIETYGADLTDASANLVVVAAKRAVAGGTGSERGLAACLVPATTRADVNGAVRRQLGARKVSFAPHATAVEETGMEFGGITPFGLPAGWPLLVDSAVVDLPWVLVGSGSRRGKLIVPGKALEALPDAYVMEGLGLRA</sequence>
<evidence type="ECO:0000313" key="2">
    <source>
        <dbReference type="EMBL" id="MDJ1135613.1"/>
    </source>
</evidence>
<dbReference type="Gene3D" id="3.90.960.10">
    <property type="entry name" value="YbaK/aminoacyl-tRNA synthetase-associated domain"/>
    <property type="match status" value="1"/>
</dbReference>
<dbReference type="Pfam" id="PF04073">
    <property type="entry name" value="tRNA_edit"/>
    <property type="match status" value="1"/>
</dbReference>
<dbReference type="InterPro" id="IPR007214">
    <property type="entry name" value="YbaK/aa-tRNA-synth-assoc-dom"/>
</dbReference>
<keyword evidence="3" id="KW-1185">Reference proteome</keyword>
<name>A0ABT7A4R6_9ACTN</name>
<proteinExistence type="predicted"/>
<evidence type="ECO:0000259" key="1">
    <source>
        <dbReference type="Pfam" id="PF04073"/>
    </source>
</evidence>
<dbReference type="InterPro" id="IPR036754">
    <property type="entry name" value="YbaK/aa-tRNA-synt-asso_dom_sf"/>
</dbReference>
<dbReference type="EMBL" id="JANCPR020000031">
    <property type="protein sequence ID" value="MDJ1135613.1"/>
    <property type="molecule type" value="Genomic_DNA"/>
</dbReference>
<feature type="domain" description="YbaK/aminoacyl-tRNA synthetase-associated" evidence="1">
    <location>
        <begin position="51"/>
        <end position="177"/>
    </location>
</feature>
<gene>
    <name evidence="2" type="ORF">NMN56_027410</name>
</gene>
<evidence type="ECO:0000313" key="3">
    <source>
        <dbReference type="Proteomes" id="UP001214441"/>
    </source>
</evidence>
<dbReference type="RefSeq" id="WP_274046307.1">
    <property type="nucleotide sequence ID" value="NZ_JANCPR020000031.1"/>
</dbReference>
<reference evidence="2 3" key="1">
    <citation type="submission" date="2023-05" db="EMBL/GenBank/DDBJ databases">
        <title>Streptantibioticus silvisoli sp. nov., acidotolerant actinomycetes 1 from pine litter.</title>
        <authorList>
            <person name="Swiecimska M."/>
            <person name="Golinska P."/>
            <person name="Sangal V."/>
            <person name="Wachnowicz B."/>
            <person name="Goodfellow M."/>
        </authorList>
    </citation>
    <scope>NUCLEOTIDE SEQUENCE [LARGE SCALE GENOMIC DNA]</scope>
    <source>
        <strain evidence="2 3">DSM 42109</strain>
    </source>
</reference>
<dbReference type="Proteomes" id="UP001214441">
    <property type="component" value="Unassembled WGS sequence"/>
</dbReference>
<dbReference type="SUPFAM" id="SSF55826">
    <property type="entry name" value="YbaK/ProRS associated domain"/>
    <property type="match status" value="1"/>
</dbReference>
<comment type="caution">
    <text evidence="2">The sequence shown here is derived from an EMBL/GenBank/DDBJ whole genome shotgun (WGS) entry which is preliminary data.</text>
</comment>
<protein>
    <submittedName>
        <fullName evidence="2">YbaK/EbsC family protein</fullName>
    </submittedName>
</protein>